<proteinExistence type="predicted"/>
<organism evidence="1 2">
    <name type="scientific">Lecanicillium saksenae</name>
    <dbReference type="NCBI Taxonomy" id="468837"/>
    <lineage>
        <taxon>Eukaryota</taxon>
        <taxon>Fungi</taxon>
        <taxon>Dikarya</taxon>
        <taxon>Ascomycota</taxon>
        <taxon>Pezizomycotina</taxon>
        <taxon>Sordariomycetes</taxon>
        <taxon>Hypocreomycetidae</taxon>
        <taxon>Hypocreales</taxon>
        <taxon>Cordycipitaceae</taxon>
        <taxon>Lecanicillium</taxon>
    </lineage>
</organism>
<comment type="caution">
    <text evidence="1">The sequence shown here is derived from an EMBL/GenBank/DDBJ whole genome shotgun (WGS) entry which is preliminary data.</text>
</comment>
<evidence type="ECO:0000313" key="2">
    <source>
        <dbReference type="Proteomes" id="UP001148737"/>
    </source>
</evidence>
<gene>
    <name evidence="1" type="ORF">NLG97_g6168</name>
</gene>
<protein>
    <submittedName>
        <fullName evidence="1">Uncharacterized protein</fullName>
    </submittedName>
</protein>
<accession>A0ACC1QQD8</accession>
<dbReference type="Proteomes" id="UP001148737">
    <property type="component" value="Unassembled WGS sequence"/>
</dbReference>
<dbReference type="EMBL" id="JANAKD010000779">
    <property type="protein sequence ID" value="KAJ3488626.1"/>
    <property type="molecule type" value="Genomic_DNA"/>
</dbReference>
<keyword evidence="2" id="KW-1185">Reference proteome</keyword>
<evidence type="ECO:0000313" key="1">
    <source>
        <dbReference type="EMBL" id="KAJ3488626.1"/>
    </source>
</evidence>
<sequence>MKLCRKRDDGKGARQEVVEGILLARVDVRRGVEVHQDRHRIPREVDGDARALRVGSNGGRADEVVLVDGYAREVAAEIEQRAKTVKNARLMRRRARGGSVDARTAAAARGMAEL</sequence>
<name>A0ACC1QQD8_9HYPO</name>
<reference evidence="1" key="1">
    <citation type="submission" date="2022-07" db="EMBL/GenBank/DDBJ databases">
        <title>Genome Sequence of Lecanicillium saksenae.</title>
        <authorList>
            <person name="Buettner E."/>
        </authorList>
    </citation>
    <scope>NUCLEOTIDE SEQUENCE</scope>
    <source>
        <strain evidence="1">VT-O1</strain>
    </source>
</reference>